<dbReference type="Proteomes" id="UP001158067">
    <property type="component" value="Unassembled WGS sequence"/>
</dbReference>
<dbReference type="Gene3D" id="2.60.120.560">
    <property type="entry name" value="Exo-inulinase, domain 1"/>
    <property type="match status" value="2"/>
</dbReference>
<sequence length="439" mass="48602">MSTKIKTVLALSFAILFLSPASNLFSEDAPSTGQFHSIFNGQDLKGWHGEATMDPRKLAAMSDEQRAEKMAQWQIDAAKHWTAQDGELVNDGHGVYLTTDKSYGDYELLIEYKTVPEADSGIYLKSNPQVQIWNHEDTNLAPGQDKGSGGLWNNSPGAPGKDPTEIADRPFGQWNEFRILQVGSRTSVWLNGKHIVDHAIMENYWDRQTPIVSEGPIQLQTHGGEIRWRNIRVREIQPDEANRILQTANDDGFTSLFDGQDLSGWAGAVENYEAVDGSIRCKPQTGGVLHTSEEYSDFVARVEFKLPPGANNGLAIRYPGSGDTAYVGMCELQVLDTEHPKYKNLDPRQAHGSAYGMLAAHRGYLRPTGQWNYQEVTVQGSKIKVELNGTIILDGDLAGVNEFLADRPHPGKDRTSGYFGFAGHGDAVEFRNVSIKRLP</sequence>
<dbReference type="EMBL" id="FXUG01000014">
    <property type="protein sequence ID" value="SMP71302.1"/>
    <property type="molecule type" value="Genomic_DNA"/>
</dbReference>
<evidence type="ECO:0000313" key="4">
    <source>
        <dbReference type="Proteomes" id="UP001158067"/>
    </source>
</evidence>
<proteinExistence type="predicted"/>
<keyword evidence="1" id="KW-0732">Signal</keyword>
<evidence type="ECO:0000259" key="2">
    <source>
        <dbReference type="Pfam" id="PF06439"/>
    </source>
</evidence>
<protein>
    <recommendedName>
        <fullName evidence="2">3-keto-alpha-glucoside-1,2-lyase/3-keto-2-hydroxy-glucal hydratase domain-containing protein</fullName>
    </recommendedName>
</protein>
<organism evidence="3 4">
    <name type="scientific">Neorhodopirellula lusitana</name>
    <dbReference type="NCBI Taxonomy" id="445327"/>
    <lineage>
        <taxon>Bacteria</taxon>
        <taxon>Pseudomonadati</taxon>
        <taxon>Planctomycetota</taxon>
        <taxon>Planctomycetia</taxon>
        <taxon>Pirellulales</taxon>
        <taxon>Pirellulaceae</taxon>
        <taxon>Neorhodopirellula</taxon>
    </lineage>
</organism>
<dbReference type="InterPro" id="IPR010496">
    <property type="entry name" value="AL/BT2_dom"/>
</dbReference>
<dbReference type="RefSeq" id="WP_283434419.1">
    <property type="nucleotide sequence ID" value="NZ_FXUG01000014.1"/>
</dbReference>
<name>A0ABY1QHU6_9BACT</name>
<feature type="domain" description="3-keto-alpha-glucoside-1,2-lyase/3-keto-2-hydroxy-glucal hydratase" evidence="2">
    <location>
        <begin position="35"/>
        <end position="234"/>
    </location>
</feature>
<dbReference type="Pfam" id="PF06439">
    <property type="entry name" value="3keto-disac_hyd"/>
    <property type="match status" value="2"/>
</dbReference>
<feature type="domain" description="3-keto-alpha-glucoside-1,2-lyase/3-keto-2-hydroxy-glucal hydratase" evidence="2">
    <location>
        <begin position="252"/>
        <end position="436"/>
    </location>
</feature>
<reference evidence="3 4" key="1">
    <citation type="submission" date="2017-05" db="EMBL/GenBank/DDBJ databases">
        <authorList>
            <person name="Varghese N."/>
            <person name="Submissions S."/>
        </authorList>
    </citation>
    <scope>NUCLEOTIDE SEQUENCE [LARGE SCALE GENOMIC DNA]</scope>
    <source>
        <strain evidence="3 4">DSM 25457</strain>
    </source>
</reference>
<keyword evidence="4" id="KW-1185">Reference proteome</keyword>
<evidence type="ECO:0000313" key="3">
    <source>
        <dbReference type="EMBL" id="SMP71302.1"/>
    </source>
</evidence>
<comment type="caution">
    <text evidence="3">The sequence shown here is derived from an EMBL/GenBank/DDBJ whole genome shotgun (WGS) entry which is preliminary data.</text>
</comment>
<evidence type="ECO:0000256" key="1">
    <source>
        <dbReference type="SAM" id="SignalP"/>
    </source>
</evidence>
<feature type="chain" id="PRO_5047310986" description="3-keto-alpha-glucoside-1,2-lyase/3-keto-2-hydroxy-glucal hydratase domain-containing protein" evidence="1">
    <location>
        <begin position="27"/>
        <end position="439"/>
    </location>
</feature>
<feature type="signal peptide" evidence="1">
    <location>
        <begin position="1"/>
        <end position="26"/>
    </location>
</feature>
<accession>A0ABY1QHU6</accession>
<gene>
    <name evidence="3" type="ORF">SAMN06265222_11422</name>
</gene>